<evidence type="ECO:0000256" key="6">
    <source>
        <dbReference type="ARBA" id="ARBA00023209"/>
    </source>
</evidence>
<dbReference type="Pfam" id="PF02504">
    <property type="entry name" value="FA_synthesis"/>
    <property type="match status" value="1"/>
</dbReference>
<dbReference type="InterPro" id="IPR003664">
    <property type="entry name" value="FA_synthesis"/>
</dbReference>
<dbReference type="HAMAP" id="MF_00019">
    <property type="entry name" value="PlsX"/>
    <property type="match status" value="1"/>
</dbReference>
<keyword evidence="2 10" id="KW-0963">Cytoplasm</keyword>
<dbReference type="GO" id="GO:0043811">
    <property type="term" value="F:phosphate:acyl-[acyl carrier protein] acyltransferase activity"/>
    <property type="evidence" value="ECO:0007669"/>
    <property type="project" value="UniProtKB-UniRule"/>
</dbReference>
<dbReference type="RefSeq" id="WP_303548461.1">
    <property type="nucleotide sequence ID" value="NZ_JAUOPG010000001.1"/>
</dbReference>
<dbReference type="GO" id="GO:0006633">
    <property type="term" value="P:fatty acid biosynthetic process"/>
    <property type="evidence" value="ECO:0007669"/>
    <property type="project" value="UniProtKB-UniRule"/>
</dbReference>
<accession>A0AAW7XGI4</accession>
<evidence type="ECO:0000256" key="1">
    <source>
        <dbReference type="ARBA" id="ARBA00001232"/>
    </source>
</evidence>
<name>A0AAW7XGI4_9GAMM</name>
<proteinExistence type="inferred from homology"/>
<evidence type="ECO:0000313" key="11">
    <source>
        <dbReference type="EMBL" id="MDO6452184.1"/>
    </source>
</evidence>
<dbReference type="PIRSF" id="PIRSF002465">
    <property type="entry name" value="Phsphlp_syn_PlsX"/>
    <property type="match status" value="1"/>
</dbReference>
<dbReference type="GO" id="GO:0005737">
    <property type="term" value="C:cytoplasm"/>
    <property type="evidence" value="ECO:0007669"/>
    <property type="project" value="UniProtKB-SubCell"/>
</dbReference>
<evidence type="ECO:0000256" key="5">
    <source>
        <dbReference type="ARBA" id="ARBA00023098"/>
    </source>
</evidence>
<comment type="caution">
    <text evidence="11">The sequence shown here is derived from an EMBL/GenBank/DDBJ whole genome shotgun (WGS) entry which is preliminary data.</text>
</comment>
<dbReference type="InterPro" id="IPR012281">
    <property type="entry name" value="Phospholipid_synth_PlsX-like"/>
</dbReference>
<evidence type="ECO:0000256" key="9">
    <source>
        <dbReference type="ARBA" id="ARBA00046608"/>
    </source>
</evidence>
<keyword evidence="3 10" id="KW-0444">Lipid biosynthesis</keyword>
<keyword evidence="11" id="KW-0012">Acyltransferase</keyword>
<protein>
    <recommendedName>
        <fullName evidence="8 10">Phosphate acyltransferase</fullName>
        <ecNumber evidence="8 10">2.3.1.274</ecNumber>
    </recommendedName>
    <alternativeName>
        <fullName evidence="10">Acyl-ACP phosphotransacylase</fullName>
    </alternativeName>
    <alternativeName>
        <fullName evidence="10">Acyl-[acyl-carrier-protein]--phosphate acyltransferase</fullName>
    </alternativeName>
    <alternativeName>
        <fullName evidence="10">Phosphate-acyl-ACP acyltransferase</fullName>
    </alternativeName>
</protein>
<gene>
    <name evidence="10 11" type="primary">plsX</name>
    <name evidence="11" type="ORF">Q4490_01275</name>
</gene>
<dbReference type="PANTHER" id="PTHR30100">
    <property type="entry name" value="FATTY ACID/PHOSPHOLIPID SYNTHESIS PROTEIN PLSX"/>
    <property type="match status" value="1"/>
</dbReference>
<dbReference type="GO" id="GO:0008654">
    <property type="term" value="P:phospholipid biosynthetic process"/>
    <property type="evidence" value="ECO:0007669"/>
    <property type="project" value="UniProtKB-KW"/>
</dbReference>
<evidence type="ECO:0000256" key="10">
    <source>
        <dbReference type="HAMAP-Rule" id="MF_00019"/>
    </source>
</evidence>
<dbReference type="PANTHER" id="PTHR30100:SF1">
    <property type="entry name" value="PHOSPHATE ACYLTRANSFERASE"/>
    <property type="match status" value="1"/>
</dbReference>
<comment type="pathway">
    <text evidence="10">Lipid metabolism; phospholipid metabolism.</text>
</comment>
<comment type="function">
    <text evidence="10">Catalyzes the reversible formation of acyl-phosphate (acyl-PO(4)) from acyl-[acyl-carrier-protein] (acyl-ACP). This enzyme utilizes acyl-ACP as fatty acyl donor, but not acyl-CoA.</text>
</comment>
<sequence length="340" mass="36552">MNRVILSVDAMGGDHGPRVTLPASLSTLSRYPDLSIRLHAELDVLQPILDKLSLSDELLSRLEIVASGTSVAMDEKPSSAVRHRQDSSMSQAIKCVAQGRAHACVSAGNTGALMAFGRQQLKMLPGIDRPAIITSVPTSGGHCYMLDLGANVDSSAEHLLQFAIMGSVLAEAVDDIKSPAVALLNNGEEVIKGNEQVRLANELIAANKSINYIGYVEGGGVFSGRADVVVCDGFVGNVALKSNEGLAKLIGRKVRRSFMKNMYRRLVAMLAAPILREIEEEMDPSRRNGATLIGLQGIVLKSHGSANAKCFGYALDQAVIEVRKNVPELIAERLKSYRKY</sequence>
<dbReference type="EMBL" id="JAUOPG010000001">
    <property type="protein sequence ID" value="MDO6452184.1"/>
    <property type="molecule type" value="Genomic_DNA"/>
</dbReference>
<keyword evidence="7 10" id="KW-1208">Phospholipid metabolism</keyword>
<dbReference type="AlphaFoldDB" id="A0AAW7XGI4"/>
<evidence type="ECO:0000256" key="3">
    <source>
        <dbReference type="ARBA" id="ARBA00022516"/>
    </source>
</evidence>
<comment type="catalytic activity">
    <reaction evidence="1 10">
        <text>a fatty acyl-[ACP] + phosphate = an acyl phosphate + holo-[ACP]</text>
        <dbReference type="Rhea" id="RHEA:42292"/>
        <dbReference type="Rhea" id="RHEA-COMP:9685"/>
        <dbReference type="Rhea" id="RHEA-COMP:14125"/>
        <dbReference type="ChEBI" id="CHEBI:43474"/>
        <dbReference type="ChEBI" id="CHEBI:59918"/>
        <dbReference type="ChEBI" id="CHEBI:64479"/>
        <dbReference type="ChEBI" id="CHEBI:138651"/>
        <dbReference type="EC" id="2.3.1.274"/>
    </reaction>
</comment>
<reference evidence="11" key="1">
    <citation type="submission" date="2023-07" db="EMBL/GenBank/DDBJ databases">
        <title>Genome content predicts the carbon catabolic preferences of heterotrophic bacteria.</title>
        <authorList>
            <person name="Gralka M."/>
        </authorList>
    </citation>
    <scope>NUCLEOTIDE SEQUENCE</scope>
    <source>
        <strain evidence="11">I2M16</strain>
    </source>
</reference>
<keyword evidence="4 10" id="KW-0808">Transferase</keyword>
<dbReference type="Proteomes" id="UP001169862">
    <property type="component" value="Unassembled WGS sequence"/>
</dbReference>
<comment type="subcellular location">
    <subcellularLocation>
        <location evidence="10">Cytoplasm</location>
    </subcellularLocation>
    <text evidence="10">Associated with the membrane possibly through PlsY.</text>
</comment>
<keyword evidence="5 10" id="KW-0443">Lipid metabolism</keyword>
<comment type="similarity">
    <text evidence="10">Belongs to the PlsX family.</text>
</comment>
<dbReference type="Gene3D" id="3.40.718.10">
    <property type="entry name" value="Isopropylmalate Dehydrogenase"/>
    <property type="match status" value="1"/>
</dbReference>
<keyword evidence="6 10" id="KW-0594">Phospholipid biosynthesis</keyword>
<evidence type="ECO:0000256" key="8">
    <source>
        <dbReference type="ARBA" id="ARBA00024069"/>
    </source>
</evidence>
<dbReference type="NCBIfam" id="TIGR00182">
    <property type="entry name" value="plsX"/>
    <property type="match status" value="1"/>
</dbReference>
<evidence type="ECO:0000313" key="12">
    <source>
        <dbReference type="Proteomes" id="UP001169862"/>
    </source>
</evidence>
<evidence type="ECO:0000256" key="4">
    <source>
        <dbReference type="ARBA" id="ARBA00022679"/>
    </source>
</evidence>
<comment type="subunit">
    <text evidence="9 10">Homodimer. Probably interacts with PlsY.</text>
</comment>
<organism evidence="11 12">
    <name type="scientific">Neptunomonas phycophila</name>
    <dbReference type="NCBI Taxonomy" id="1572645"/>
    <lineage>
        <taxon>Bacteria</taxon>
        <taxon>Pseudomonadati</taxon>
        <taxon>Pseudomonadota</taxon>
        <taxon>Gammaproteobacteria</taxon>
        <taxon>Oceanospirillales</taxon>
        <taxon>Oceanospirillaceae</taxon>
        <taxon>Neptunomonas</taxon>
    </lineage>
</organism>
<dbReference type="SUPFAM" id="SSF53659">
    <property type="entry name" value="Isocitrate/Isopropylmalate dehydrogenase-like"/>
    <property type="match status" value="1"/>
</dbReference>
<dbReference type="EC" id="2.3.1.274" evidence="8 10"/>
<evidence type="ECO:0000256" key="2">
    <source>
        <dbReference type="ARBA" id="ARBA00022490"/>
    </source>
</evidence>
<evidence type="ECO:0000256" key="7">
    <source>
        <dbReference type="ARBA" id="ARBA00023264"/>
    </source>
</evidence>